<dbReference type="Gene3D" id="3.40.50.2020">
    <property type="match status" value="1"/>
</dbReference>
<dbReference type="InterPro" id="IPR029057">
    <property type="entry name" value="PRTase-like"/>
</dbReference>
<dbReference type="KEGG" id="pcav:D3880_11490"/>
<keyword evidence="2" id="KW-0808">Transferase</keyword>
<dbReference type="Pfam" id="PF00156">
    <property type="entry name" value="Pribosyltran"/>
    <property type="match status" value="1"/>
</dbReference>
<dbReference type="RefSeq" id="WP_119893580.1">
    <property type="nucleotide sequence ID" value="NZ_CP032419.1"/>
</dbReference>
<dbReference type="Gene3D" id="3.30.1310.20">
    <property type="entry name" value="PRTase-like"/>
    <property type="match status" value="1"/>
</dbReference>
<reference evidence="3" key="1">
    <citation type="submission" date="2018-09" db="EMBL/GenBank/DDBJ databases">
        <authorList>
            <person name="Zhu H."/>
        </authorList>
    </citation>
    <scope>NUCLEOTIDE SEQUENCE [LARGE SCALE GENOMIC DNA]</scope>
    <source>
        <strain evidence="3">K2W31S-8</strain>
    </source>
</reference>
<dbReference type="Proteomes" id="UP000265560">
    <property type="component" value="Chromosome"/>
</dbReference>
<proteinExistence type="predicted"/>
<dbReference type="InterPro" id="IPR000836">
    <property type="entry name" value="PRTase_dom"/>
</dbReference>
<sequence>MTRDHDLQVPIRDRTAAGQALAKRLLSYCRQPDVIVLALPRGGVPVAYEIATVLGVRLDLMLVRKLGVPWHAELAMGAIASGGVRVLNQDVLHMHAIDERTIEAVAAREAIELKRRERAYRGERPVPELRGQQVILVDDGLATGATMQAAVRAARQQVPARLIIAVPVAPPETVTMLRAEVDEVVCPLMPEMFMAIGRWYVDFSQTSDQEVLDLLQRAWQRESTQAS</sequence>
<evidence type="ECO:0000313" key="3">
    <source>
        <dbReference type="Proteomes" id="UP000265560"/>
    </source>
</evidence>
<gene>
    <name evidence="2" type="ORF">D3880_11490</name>
</gene>
<dbReference type="OrthoDB" id="9810066at2"/>
<accession>A0A385Z2Q9</accession>
<dbReference type="GO" id="GO:0016757">
    <property type="term" value="F:glycosyltransferase activity"/>
    <property type="evidence" value="ECO:0007669"/>
    <property type="project" value="UniProtKB-KW"/>
</dbReference>
<dbReference type="SUPFAM" id="SSF53271">
    <property type="entry name" value="PRTase-like"/>
    <property type="match status" value="1"/>
</dbReference>
<protein>
    <submittedName>
        <fullName evidence="2">Phosphoribosyltransferase</fullName>
    </submittedName>
</protein>
<keyword evidence="2" id="KW-0328">Glycosyltransferase</keyword>
<feature type="domain" description="Phosphoribosyltransferase" evidence="1">
    <location>
        <begin position="19"/>
        <end position="188"/>
    </location>
</feature>
<dbReference type="AlphaFoldDB" id="A0A385Z2Q9"/>
<evidence type="ECO:0000313" key="2">
    <source>
        <dbReference type="EMBL" id="AYC32961.1"/>
    </source>
</evidence>
<name>A0A385Z2Q9_9PSED</name>
<dbReference type="CDD" id="cd06223">
    <property type="entry name" value="PRTases_typeI"/>
    <property type="match status" value="1"/>
</dbReference>
<evidence type="ECO:0000259" key="1">
    <source>
        <dbReference type="Pfam" id="PF00156"/>
    </source>
</evidence>
<keyword evidence="3" id="KW-1185">Reference proteome</keyword>
<dbReference type="EMBL" id="CP032419">
    <property type="protein sequence ID" value="AYC32961.1"/>
    <property type="molecule type" value="Genomic_DNA"/>
</dbReference>
<organism evidence="2 3">
    <name type="scientific">Pseudomonas cavernae</name>
    <dbReference type="NCBI Taxonomy" id="2320867"/>
    <lineage>
        <taxon>Bacteria</taxon>
        <taxon>Pseudomonadati</taxon>
        <taxon>Pseudomonadota</taxon>
        <taxon>Gammaproteobacteria</taxon>
        <taxon>Pseudomonadales</taxon>
        <taxon>Pseudomonadaceae</taxon>
        <taxon>Pseudomonas</taxon>
    </lineage>
</organism>